<accession>A0ABW2GNZ6</accession>
<dbReference type="Proteomes" id="UP001596392">
    <property type="component" value="Unassembled WGS sequence"/>
</dbReference>
<protein>
    <submittedName>
        <fullName evidence="1">Uncharacterized protein</fullName>
    </submittedName>
</protein>
<evidence type="ECO:0000313" key="1">
    <source>
        <dbReference type="EMBL" id="MFC7241068.1"/>
    </source>
</evidence>
<organism evidence="1 2">
    <name type="scientific">Catellatospora aurea</name>
    <dbReference type="NCBI Taxonomy" id="1337874"/>
    <lineage>
        <taxon>Bacteria</taxon>
        <taxon>Bacillati</taxon>
        <taxon>Actinomycetota</taxon>
        <taxon>Actinomycetes</taxon>
        <taxon>Micromonosporales</taxon>
        <taxon>Micromonosporaceae</taxon>
        <taxon>Catellatospora</taxon>
    </lineage>
</organism>
<dbReference type="RefSeq" id="WP_376804560.1">
    <property type="nucleotide sequence ID" value="NZ_JBHTAC010000001.1"/>
</dbReference>
<keyword evidence="2" id="KW-1185">Reference proteome</keyword>
<evidence type="ECO:0000313" key="2">
    <source>
        <dbReference type="Proteomes" id="UP001596392"/>
    </source>
</evidence>
<comment type="caution">
    <text evidence="1">The sequence shown here is derived from an EMBL/GenBank/DDBJ whole genome shotgun (WGS) entry which is preliminary data.</text>
</comment>
<sequence>MTQVDEREALAPRTILEHAELLHFTHPDGPLPQAGRPYPDEDRYRALPRTERRTAASNQAIVDLVTSAYRAEPSPARARFPLAEALRSVVVPSRGHGLLLEAVASVDPRWRHRVGRHLACTGTERSQVLVGLILLAGAAGPDDVLPVRLLGLLGRHFGESAIRVLRQIPGAADDLIWLAERADPMNHARAVEALCTLADPATFAWLLREGVRPDGPSVVHARAVAETVDLPALLNPDTPMGRCPSSTDSDGKAPFLRSGEVVAQVGRVLVALMGREAGSAELRRYAGAAAALAGFTGAAGRMRPGLDRYAMVVTVLADLYAGQAATLGLPEREVAAMRAALERLLDEPAWAAVRADAERSADPMSRRRAQWALATRIACRQTPLPAGSATAEETEMTRPDGGQSTFAIRVHVGDPGLDGGVETRVFIDGRPIILEAFDKGPSEQPEYLLGPEHRLRAADEPHEVRLAEADCTEGCCGALYVTVERRGDEVVWRDWRDPDRTGVDLPVFRFAAADYDAEVHRAENDHSWEWPDRTVARLLRARLRAEPDLLGRWDCDLGWMSTGPRDCGQVQVSYFHPRRPAVDDEPWLQFVAVLDVPPGEPDAVADVLVRQLAETDPRRPEWLCGGSAEAAEALGFDWPPARRR</sequence>
<reference evidence="2" key="1">
    <citation type="journal article" date="2019" name="Int. J. Syst. Evol. Microbiol.">
        <title>The Global Catalogue of Microorganisms (GCM) 10K type strain sequencing project: providing services to taxonomists for standard genome sequencing and annotation.</title>
        <authorList>
            <consortium name="The Broad Institute Genomics Platform"/>
            <consortium name="The Broad Institute Genome Sequencing Center for Infectious Disease"/>
            <person name="Wu L."/>
            <person name="Ma J."/>
        </authorList>
    </citation>
    <scope>NUCLEOTIDE SEQUENCE [LARGE SCALE GENOMIC DNA]</scope>
    <source>
        <strain evidence="2">CGMCC 1.9106</strain>
    </source>
</reference>
<dbReference type="EMBL" id="JBHTAC010000001">
    <property type="protein sequence ID" value="MFC7241068.1"/>
    <property type="molecule type" value="Genomic_DNA"/>
</dbReference>
<name>A0ABW2GNZ6_9ACTN</name>
<gene>
    <name evidence="1" type="ORF">ACFQO7_01120</name>
</gene>
<proteinExistence type="predicted"/>